<proteinExistence type="predicted"/>
<gene>
    <name evidence="1" type="ORF">KFK09_013452</name>
</gene>
<evidence type="ECO:0000313" key="1">
    <source>
        <dbReference type="EMBL" id="KAI0507330.1"/>
    </source>
</evidence>
<protein>
    <submittedName>
        <fullName evidence="1">Uncharacterized protein</fullName>
    </submittedName>
</protein>
<name>A0A8T3B790_DENNO</name>
<organism evidence="1 2">
    <name type="scientific">Dendrobium nobile</name>
    <name type="common">Orchid</name>
    <dbReference type="NCBI Taxonomy" id="94219"/>
    <lineage>
        <taxon>Eukaryota</taxon>
        <taxon>Viridiplantae</taxon>
        <taxon>Streptophyta</taxon>
        <taxon>Embryophyta</taxon>
        <taxon>Tracheophyta</taxon>
        <taxon>Spermatophyta</taxon>
        <taxon>Magnoliopsida</taxon>
        <taxon>Liliopsida</taxon>
        <taxon>Asparagales</taxon>
        <taxon>Orchidaceae</taxon>
        <taxon>Epidendroideae</taxon>
        <taxon>Malaxideae</taxon>
        <taxon>Dendrobiinae</taxon>
        <taxon>Dendrobium</taxon>
    </lineage>
</organism>
<dbReference type="AlphaFoldDB" id="A0A8T3B790"/>
<reference evidence="1" key="1">
    <citation type="journal article" date="2022" name="Front. Genet.">
        <title>Chromosome-Scale Assembly of the Dendrobium nobile Genome Provides Insights Into the Molecular Mechanism of the Biosynthesis of the Medicinal Active Ingredient of Dendrobium.</title>
        <authorList>
            <person name="Xu Q."/>
            <person name="Niu S.-C."/>
            <person name="Li K.-L."/>
            <person name="Zheng P.-J."/>
            <person name="Zhang X.-J."/>
            <person name="Jia Y."/>
            <person name="Liu Y."/>
            <person name="Niu Y.-X."/>
            <person name="Yu L.-H."/>
            <person name="Chen D.-F."/>
            <person name="Zhang G.-Q."/>
        </authorList>
    </citation>
    <scope>NUCLEOTIDE SEQUENCE</scope>
    <source>
        <tissue evidence="1">Leaf</tissue>
    </source>
</reference>
<keyword evidence="2" id="KW-1185">Reference proteome</keyword>
<dbReference type="EMBL" id="JAGYWB010000010">
    <property type="protein sequence ID" value="KAI0507330.1"/>
    <property type="molecule type" value="Genomic_DNA"/>
</dbReference>
<sequence length="87" mass="9671">MPLHNVQLKNETPPLRALILNVPLTRTRDAADISDLLRHGDIVIYPEGMTCREPFLQLKFPTTFPSPHGSKIYLPNSCSSATVTQSV</sequence>
<comment type="caution">
    <text evidence="1">The sequence shown here is derived from an EMBL/GenBank/DDBJ whole genome shotgun (WGS) entry which is preliminary data.</text>
</comment>
<dbReference type="OrthoDB" id="1854593at2759"/>
<dbReference type="Proteomes" id="UP000829196">
    <property type="component" value="Unassembled WGS sequence"/>
</dbReference>
<accession>A0A8T3B790</accession>
<evidence type="ECO:0000313" key="2">
    <source>
        <dbReference type="Proteomes" id="UP000829196"/>
    </source>
</evidence>